<evidence type="ECO:0008006" key="3">
    <source>
        <dbReference type="Google" id="ProtNLM"/>
    </source>
</evidence>
<evidence type="ECO:0000313" key="2">
    <source>
        <dbReference type="Proteomes" id="UP001444146"/>
    </source>
</evidence>
<keyword evidence="2" id="KW-1185">Reference proteome</keyword>
<protein>
    <recommendedName>
        <fullName evidence="3">HEAT repeat domain-containing protein</fullName>
    </recommendedName>
</protein>
<comment type="caution">
    <text evidence="1">The sequence shown here is derived from an EMBL/GenBank/DDBJ whole genome shotgun (WGS) entry which is preliminary data.</text>
</comment>
<dbReference type="InterPro" id="IPR016024">
    <property type="entry name" value="ARM-type_fold"/>
</dbReference>
<dbReference type="SUPFAM" id="SSF48371">
    <property type="entry name" value="ARM repeat"/>
    <property type="match status" value="1"/>
</dbReference>
<dbReference type="EMBL" id="JAYMYY010000001">
    <property type="protein sequence ID" value="MEO3988387.1"/>
    <property type="molecule type" value="Genomic_DNA"/>
</dbReference>
<gene>
    <name evidence="1" type="ORF">VSR74_00885</name>
</gene>
<evidence type="ECO:0000313" key="1">
    <source>
        <dbReference type="EMBL" id="MEO3988387.1"/>
    </source>
</evidence>
<organism evidence="1 2">
    <name type="scientific">Pseudocitrobacter cyperus</name>
    <dbReference type="NCBI Taxonomy" id="3112843"/>
    <lineage>
        <taxon>Bacteria</taxon>
        <taxon>Pseudomonadati</taxon>
        <taxon>Pseudomonadota</taxon>
        <taxon>Gammaproteobacteria</taxon>
        <taxon>Enterobacterales</taxon>
        <taxon>Enterobacteriaceae</taxon>
        <taxon>Pseudocitrobacter</taxon>
    </lineage>
</organism>
<dbReference type="Proteomes" id="UP001444146">
    <property type="component" value="Unassembled WGS sequence"/>
</dbReference>
<dbReference type="RefSeq" id="WP_347792950.1">
    <property type="nucleotide sequence ID" value="NZ_JAYMYY010000001.1"/>
</dbReference>
<reference evidence="1 2" key="1">
    <citation type="submission" date="2024-01" db="EMBL/GenBank/DDBJ databases">
        <title>Pseudocitrobacter sp. Endophytic strain Cyp-38L.</title>
        <authorList>
            <person name="Amer M.A."/>
            <person name="Hamed S.M."/>
        </authorList>
    </citation>
    <scope>NUCLEOTIDE SEQUENCE [LARGE SCALE GENOMIC DNA]</scope>
    <source>
        <strain evidence="1 2">Cyp38S</strain>
    </source>
</reference>
<accession>A0ABV0HDH9</accession>
<name>A0ABV0HDH9_9ENTR</name>
<sequence>MLKDQVKFIICIPCYLRSPSCVSILDEYIRSNWPLEHKPDVNGWCGIVRAPFSYEVFNELSNEGVLSLLEHYNGYRRDSFSDMLIGGEEQVAQQLSEASSRDPLRFLSFLSSYWQDINEEFRNHIMDGIAHYLNYRYGNLRPNNDWKPINEPNIDVLVSNTLDELERHTVYWRQNRSASEVLQGCSHVVKDINNAKRITFLSIPYLAVEERDPISGDGVTFIGIGINMIRGHIADALMVMAIKLYEEHISWPELLLPTLHQFATNDHPAVRAVVLRRLPHLQHILPEVGWGIFELIMRKGSEGLWDMAERCLYYTYHHEFDRVSPWLNKIVSESIKDGLQAWGRISALAVLSEKIENCDFIKQLKELSDSDAWEGAVDVWTHRENFQRHQDLCLAGLSTALSDDNQYASTLIGSMGSIFREKEPVIILPMQMLERYFSLVSTSSEASRIGLFDFGAWLNIVSYIDPLYALKATEIYLEYVRTTKAYLHDHNNNLMQLLTRLFAQAEEQEESDGGEILHRVVALQDTMLALGVDGVNTWLEAAERA</sequence>
<proteinExistence type="predicted"/>